<sequence length="440" mass="50073">MTQNKKYILLSIILLSFLNSTFPVLGHANSSRVDLIEKERDELEQDKEKLKIVIEEEEKKLEELGENKESLEEKVKTIHKSIEELNQSMDKQKSQLLEINNEIGDIQSEIKTKEKIIKQRIGQLESQARMVQKKTNPQEIVSMLLSSESLSDLIGKVSVISQLISTHQNNLIIQETDMDLLSELEIALEEEQINKVKEKEKLEEDSNQLAIERQKLEETIITIANQYQIKTEEKEDYLFEYTKLSEKTDALTKELIVEENRKNAQQQEELNKVELKTIKDTNQLNDGSVEIATSSAENTDDFSGSESNLVEKRNEWIRPAQGRVTSPYGWRIHPVYGDRRFHYGIDIAGSGPIIAAKSGRIIKSEYHPSLGYFVEIDHKDGYKSIYSHMQPNLTVSVGQNVSQGQQLGIMGTTGTSTGVHLDFQILKNDTNVDPGPYIGL</sequence>
<evidence type="ECO:0000313" key="5">
    <source>
        <dbReference type="EMBL" id="SEL08466.1"/>
    </source>
</evidence>
<evidence type="ECO:0000259" key="3">
    <source>
        <dbReference type="Pfam" id="PF01551"/>
    </source>
</evidence>
<dbReference type="InterPro" id="IPR011055">
    <property type="entry name" value="Dup_hybrid_motif"/>
</dbReference>
<dbReference type="GO" id="GO:0004222">
    <property type="term" value="F:metalloendopeptidase activity"/>
    <property type="evidence" value="ECO:0007669"/>
    <property type="project" value="TreeGrafter"/>
</dbReference>
<dbReference type="OrthoDB" id="9805070at2"/>
<dbReference type="EMBL" id="FNZU01000011">
    <property type="protein sequence ID" value="SEL08466.1"/>
    <property type="molecule type" value="Genomic_DNA"/>
</dbReference>
<dbReference type="Gene3D" id="6.10.250.3150">
    <property type="match status" value="1"/>
</dbReference>
<evidence type="ECO:0000256" key="2">
    <source>
        <dbReference type="SAM" id="Coils"/>
    </source>
</evidence>
<dbReference type="AlphaFoldDB" id="A0A1H7MB19"/>
<feature type="coiled-coil region" evidence="2">
    <location>
        <begin position="33"/>
        <end position="109"/>
    </location>
</feature>
<evidence type="ECO:0000313" key="6">
    <source>
        <dbReference type="Proteomes" id="UP000199081"/>
    </source>
</evidence>
<dbReference type="Pfam" id="PF01551">
    <property type="entry name" value="Peptidase_M23"/>
    <property type="match status" value="1"/>
</dbReference>
<dbReference type="STRING" id="426702.SAMN04488099_11137"/>
<dbReference type="PANTHER" id="PTHR21666">
    <property type="entry name" value="PEPTIDASE-RELATED"/>
    <property type="match status" value="1"/>
</dbReference>
<dbReference type="InterPro" id="IPR016047">
    <property type="entry name" value="M23ase_b-sheet_dom"/>
</dbReference>
<keyword evidence="1" id="KW-0732">Signal</keyword>
<dbReference type="Gene3D" id="2.70.70.10">
    <property type="entry name" value="Glucose Permease (Domain IIA)"/>
    <property type="match status" value="1"/>
</dbReference>
<evidence type="ECO:0000259" key="4">
    <source>
        <dbReference type="Pfam" id="PF24568"/>
    </source>
</evidence>
<keyword evidence="6" id="KW-1185">Reference proteome</keyword>
<dbReference type="Pfam" id="PF24568">
    <property type="entry name" value="CC_PcsB"/>
    <property type="match status" value="1"/>
</dbReference>
<dbReference type="InterPro" id="IPR057309">
    <property type="entry name" value="PcsB_CC"/>
</dbReference>
<accession>A0A1H7MB19</accession>
<reference evidence="6" key="1">
    <citation type="submission" date="2016-10" db="EMBL/GenBank/DDBJ databases">
        <authorList>
            <person name="Varghese N."/>
            <person name="Submissions S."/>
        </authorList>
    </citation>
    <scope>NUCLEOTIDE SEQUENCE [LARGE SCALE GENOMIC DNA]</scope>
    <source>
        <strain evidence="6">DSM 19183</strain>
    </source>
</reference>
<dbReference type="Proteomes" id="UP000199081">
    <property type="component" value="Unassembled WGS sequence"/>
</dbReference>
<evidence type="ECO:0000256" key="1">
    <source>
        <dbReference type="ARBA" id="ARBA00022729"/>
    </source>
</evidence>
<dbReference type="CDD" id="cd12797">
    <property type="entry name" value="M23_peptidase"/>
    <property type="match status" value="1"/>
</dbReference>
<keyword evidence="5" id="KW-0378">Hydrolase</keyword>
<name>A0A1H7MB19_9LACT</name>
<dbReference type="PANTHER" id="PTHR21666:SF270">
    <property type="entry name" value="MUREIN HYDROLASE ACTIVATOR ENVC"/>
    <property type="match status" value="1"/>
</dbReference>
<feature type="domain" description="Peptidoglycan hydrolase PcsB coiled-coil" evidence="4">
    <location>
        <begin position="110"/>
        <end position="182"/>
    </location>
</feature>
<feature type="coiled-coil region" evidence="2">
    <location>
        <begin position="181"/>
        <end position="219"/>
    </location>
</feature>
<gene>
    <name evidence="5" type="ORF">SAMN04488099_11137</name>
</gene>
<dbReference type="RefSeq" id="WP_091481917.1">
    <property type="nucleotide sequence ID" value="NZ_BJYC01000013.1"/>
</dbReference>
<keyword evidence="2" id="KW-0175">Coiled coil</keyword>
<proteinExistence type="predicted"/>
<feature type="domain" description="M23ase beta-sheet core" evidence="3">
    <location>
        <begin position="340"/>
        <end position="434"/>
    </location>
</feature>
<protein>
    <submittedName>
        <fullName evidence="5">Murein DD-endopeptidase MepM and murein hydrolase activator NlpD, contain LysM domain</fullName>
    </submittedName>
</protein>
<dbReference type="SUPFAM" id="SSF51261">
    <property type="entry name" value="Duplicated hybrid motif"/>
    <property type="match status" value="1"/>
</dbReference>
<dbReference type="InterPro" id="IPR050570">
    <property type="entry name" value="Cell_wall_metabolism_enzyme"/>
</dbReference>
<organism evidence="5 6">
    <name type="scientific">Alkalibacterium pelagium</name>
    <dbReference type="NCBI Taxonomy" id="426702"/>
    <lineage>
        <taxon>Bacteria</taxon>
        <taxon>Bacillati</taxon>
        <taxon>Bacillota</taxon>
        <taxon>Bacilli</taxon>
        <taxon>Lactobacillales</taxon>
        <taxon>Carnobacteriaceae</taxon>
        <taxon>Alkalibacterium</taxon>
    </lineage>
</organism>